<feature type="domain" description="VWFA" evidence="2">
    <location>
        <begin position="152"/>
        <end position="412"/>
    </location>
</feature>
<organism evidence="3 4">
    <name type="scientific">Oharaeibacter diazotrophicus</name>
    <dbReference type="NCBI Taxonomy" id="1920512"/>
    <lineage>
        <taxon>Bacteria</taxon>
        <taxon>Pseudomonadati</taxon>
        <taxon>Pseudomonadota</taxon>
        <taxon>Alphaproteobacteria</taxon>
        <taxon>Hyphomicrobiales</taxon>
        <taxon>Pleomorphomonadaceae</taxon>
        <taxon>Oharaeibacter</taxon>
    </lineage>
</organism>
<keyword evidence="1" id="KW-0472">Membrane</keyword>
<dbReference type="AlphaFoldDB" id="A0A4R6RCZ7"/>
<dbReference type="InterPro" id="IPR002035">
    <property type="entry name" value="VWF_A"/>
</dbReference>
<proteinExistence type="predicted"/>
<evidence type="ECO:0000256" key="1">
    <source>
        <dbReference type="SAM" id="Phobius"/>
    </source>
</evidence>
<dbReference type="PROSITE" id="PS50234">
    <property type="entry name" value="VWFA"/>
    <property type="match status" value="1"/>
</dbReference>
<dbReference type="OrthoDB" id="7522752at2"/>
<reference evidence="3 4" key="1">
    <citation type="submission" date="2019-03" db="EMBL/GenBank/DDBJ databases">
        <title>Genomic Encyclopedia of Type Strains, Phase IV (KMG-IV): sequencing the most valuable type-strain genomes for metagenomic binning, comparative biology and taxonomic classification.</title>
        <authorList>
            <person name="Goeker M."/>
        </authorList>
    </citation>
    <scope>NUCLEOTIDE SEQUENCE [LARGE SCALE GENOMIC DNA]</scope>
    <source>
        <strain evidence="3 4">DSM 102969</strain>
    </source>
</reference>
<accession>A0A4R6RCZ7</accession>
<dbReference type="Proteomes" id="UP000294547">
    <property type="component" value="Unassembled WGS sequence"/>
</dbReference>
<protein>
    <submittedName>
        <fullName evidence="3">Flp pilus assembly protein TadG</fullName>
    </submittedName>
</protein>
<dbReference type="InterPro" id="IPR036465">
    <property type="entry name" value="vWFA_dom_sf"/>
</dbReference>
<name>A0A4R6RCZ7_9HYPH</name>
<evidence type="ECO:0000313" key="3">
    <source>
        <dbReference type="EMBL" id="TDP84043.1"/>
    </source>
</evidence>
<feature type="transmembrane region" description="Helical" evidence="1">
    <location>
        <begin position="21"/>
        <end position="42"/>
    </location>
</feature>
<keyword evidence="1" id="KW-0812">Transmembrane</keyword>
<keyword evidence="1" id="KW-1133">Transmembrane helix</keyword>
<dbReference type="InterPro" id="IPR028087">
    <property type="entry name" value="Tad_N"/>
</dbReference>
<evidence type="ECO:0000259" key="2">
    <source>
        <dbReference type="PROSITE" id="PS50234"/>
    </source>
</evidence>
<keyword evidence="4" id="KW-1185">Reference proteome</keyword>
<dbReference type="Pfam" id="PF13400">
    <property type="entry name" value="Tad"/>
    <property type="match status" value="1"/>
</dbReference>
<dbReference type="Gene3D" id="3.40.50.410">
    <property type="entry name" value="von Willebrand factor, type A domain"/>
    <property type="match status" value="1"/>
</dbReference>
<evidence type="ECO:0000313" key="4">
    <source>
        <dbReference type="Proteomes" id="UP000294547"/>
    </source>
</evidence>
<comment type="caution">
    <text evidence="3">The sequence shown here is derived from an EMBL/GenBank/DDBJ whole genome shotgun (WGS) entry which is preliminary data.</text>
</comment>
<dbReference type="SUPFAM" id="SSF53300">
    <property type="entry name" value="vWA-like"/>
    <property type="match status" value="1"/>
</dbReference>
<sequence length="419" mass="43194">MFPLRVHPSRRPADFRRDDRGTLAVVFACTMSVLGLAVGGAVDYGVALKVQSRLDGAVDAASLAGAKLYVSGITDTKRIADEATRNFEANYAAEAARGFSAATPTVVTDPAKGRVSVTTTATVPTAFLTVFGFDSITVRSTSSSQLDADTIELSMMLDTTGSMDEYTTDGKVKIAALRTAATDLVDKVYASAPSGSSRVKVALAPFAAGVNAGAYARTVSANKSTACVMERADLTTADSDASATAARLRAATTCPTTAVVPLTTDSAAVRAAIKGLKTGGTTAGHLGASWAYWLLSPRWRDVFGADHTGAAFGAPETRKIAILMTDGKFNTFLGSMSGVNEARSANAALAVCDAMKADGVTVYTVGFALAGEPAAKDTLRACASEIAGAPAFYDAEDAAALTAAYADITRRILTLRLSS</sequence>
<dbReference type="RefSeq" id="WP_126539869.1">
    <property type="nucleotide sequence ID" value="NZ_BSPM01000002.1"/>
</dbReference>
<dbReference type="EMBL" id="SNXY01000008">
    <property type="protein sequence ID" value="TDP84043.1"/>
    <property type="molecule type" value="Genomic_DNA"/>
</dbReference>
<gene>
    <name evidence="3" type="ORF">EDD54_2646</name>
</gene>